<evidence type="ECO:0000313" key="26">
    <source>
        <dbReference type="Proteomes" id="UP000192596"/>
    </source>
</evidence>
<keyword evidence="10 20" id="KW-0378">Hydrolase</keyword>
<dbReference type="Pfam" id="PF13086">
    <property type="entry name" value="AAA_11"/>
    <property type="match status" value="2"/>
</dbReference>
<feature type="compositionally biased region" description="Basic and acidic residues" evidence="21">
    <location>
        <begin position="64"/>
        <end position="77"/>
    </location>
</feature>
<gene>
    <name evidence="25" type="ORF">B0A48_02867</name>
</gene>
<comment type="catalytic activity">
    <reaction evidence="19 20">
        <text>ATP + H2O = ADP + phosphate + H(+)</text>
        <dbReference type="Rhea" id="RHEA:13065"/>
        <dbReference type="ChEBI" id="CHEBI:15377"/>
        <dbReference type="ChEBI" id="CHEBI:15378"/>
        <dbReference type="ChEBI" id="CHEBI:30616"/>
        <dbReference type="ChEBI" id="CHEBI:43474"/>
        <dbReference type="ChEBI" id="CHEBI:456216"/>
        <dbReference type="EC" id="3.6.4.12"/>
    </reaction>
</comment>
<dbReference type="EC" id="3.6.4.12" evidence="20"/>
<evidence type="ECO:0000256" key="9">
    <source>
        <dbReference type="ARBA" id="ARBA00022763"/>
    </source>
</evidence>
<dbReference type="InterPro" id="IPR047187">
    <property type="entry name" value="SF1_C_Upf1"/>
</dbReference>
<keyword evidence="6 20" id="KW-0479">Metal-binding</keyword>
<dbReference type="GO" id="GO:0017116">
    <property type="term" value="F:single-stranded DNA helicase activity"/>
    <property type="evidence" value="ECO:0007669"/>
    <property type="project" value="UniProtKB-UniRule"/>
</dbReference>
<feature type="region of interest" description="Disordered" evidence="21">
    <location>
        <begin position="565"/>
        <end position="591"/>
    </location>
</feature>
<proteinExistence type="inferred from homology"/>
<dbReference type="OrthoDB" id="6513042at2759"/>
<dbReference type="Pfam" id="PF08696">
    <property type="entry name" value="Dna2"/>
    <property type="match status" value="1"/>
</dbReference>
<evidence type="ECO:0000259" key="22">
    <source>
        <dbReference type="Pfam" id="PF08696"/>
    </source>
</evidence>
<keyword evidence="9 20" id="KW-0227">DNA damage</keyword>
<dbReference type="GO" id="GO:0005737">
    <property type="term" value="C:cytoplasm"/>
    <property type="evidence" value="ECO:0007669"/>
    <property type="project" value="TreeGrafter"/>
</dbReference>
<dbReference type="EC" id="3.1.-.-" evidence="20"/>
<dbReference type="Pfam" id="PF13087">
    <property type="entry name" value="AAA_12"/>
    <property type="match status" value="1"/>
</dbReference>
<keyword evidence="16 20" id="KW-0234">DNA repair</keyword>
<feature type="region of interest" description="Disordered" evidence="21">
    <location>
        <begin position="154"/>
        <end position="214"/>
    </location>
</feature>
<evidence type="ECO:0000256" key="19">
    <source>
        <dbReference type="ARBA" id="ARBA00047995"/>
    </source>
</evidence>
<dbReference type="InParanoid" id="A0A1V8TLI9"/>
<evidence type="ECO:0000256" key="7">
    <source>
        <dbReference type="ARBA" id="ARBA00022741"/>
    </source>
</evidence>
<dbReference type="GO" id="GO:0033567">
    <property type="term" value="P:DNA replication, Okazaki fragment processing"/>
    <property type="evidence" value="ECO:0007669"/>
    <property type="project" value="UniProtKB-UniRule"/>
</dbReference>
<keyword evidence="20" id="KW-0158">Chromosome</keyword>
<comment type="function">
    <text evidence="20">Key enzyme involved in DNA replication and DNA repair. Involved in Okazaki fragments processing by cleaving long flaps that escape FEN1: flaps that are longer than 27 nucleotides are coated by replication protein A complex (RPA), leading to recruit DNA2 which cleaves the flap until it is too short to bind RPA and becomes a substrate for FEN1. Also involved in 5'-end resection of DNA during double-strand break (DSB) repair by mediating the cleavage of 5'-ssDNA.</text>
</comment>
<comment type="caution">
    <text evidence="25">The sequence shown here is derived from an EMBL/GenBank/DDBJ whole genome shotgun (WGS) entry which is preliminary data.</text>
</comment>
<dbReference type="GO" id="GO:0071932">
    <property type="term" value="P:replication fork reversal"/>
    <property type="evidence" value="ECO:0007669"/>
    <property type="project" value="TreeGrafter"/>
</dbReference>
<evidence type="ECO:0000256" key="8">
    <source>
        <dbReference type="ARBA" id="ARBA00022759"/>
    </source>
</evidence>
<dbReference type="InterPro" id="IPR014808">
    <property type="entry name" value="DNA_replication_fac_Dna2_N"/>
</dbReference>
<evidence type="ECO:0000256" key="17">
    <source>
        <dbReference type="ARBA" id="ARBA00023242"/>
    </source>
</evidence>
<dbReference type="FunFam" id="3.40.50.300:FF:001170">
    <property type="entry name" value="DNA replication helicase Dna2"/>
    <property type="match status" value="1"/>
</dbReference>
<protein>
    <recommendedName>
        <fullName evidence="20">DNA replication ATP-dependent helicase/nuclease</fullName>
        <ecNumber evidence="20">3.1.-.-</ecNumber>
        <ecNumber evidence="20">3.6.4.12</ecNumber>
    </recommendedName>
</protein>
<dbReference type="InterPro" id="IPR041679">
    <property type="entry name" value="DNA2/NAM7-like_C"/>
</dbReference>
<evidence type="ECO:0000256" key="5">
    <source>
        <dbReference type="ARBA" id="ARBA00022722"/>
    </source>
</evidence>
<evidence type="ECO:0000256" key="12">
    <source>
        <dbReference type="ARBA" id="ARBA00022840"/>
    </source>
</evidence>
<feature type="domain" description="DNA2/NAM7 helicase helicase" evidence="23">
    <location>
        <begin position="1252"/>
        <end position="1342"/>
    </location>
</feature>
<keyword evidence="11 20" id="KW-0347">Helicase</keyword>
<comment type="subcellular location">
    <subcellularLocation>
        <location evidence="20">Nucleus</location>
    </subcellularLocation>
    <subcellularLocation>
        <location evidence="20">Chromosome</location>
    </subcellularLocation>
</comment>
<keyword evidence="14 20" id="KW-0411">Iron-sulfur</keyword>
<dbReference type="GO" id="GO:0051539">
    <property type="term" value="F:4 iron, 4 sulfur cluster binding"/>
    <property type="evidence" value="ECO:0007669"/>
    <property type="project" value="UniProtKB-UniRule"/>
</dbReference>
<evidence type="ECO:0000256" key="1">
    <source>
        <dbReference type="ARBA" id="ARBA00001966"/>
    </source>
</evidence>
<keyword evidence="13 20" id="KW-0408">Iron</keyword>
<comment type="cofactor">
    <cofactor evidence="1">
        <name>[4Fe-4S] cluster</name>
        <dbReference type="ChEBI" id="CHEBI:49883"/>
    </cofactor>
</comment>
<keyword evidence="5 20" id="KW-0540">Nuclease</keyword>
<keyword evidence="3 20" id="KW-0004">4Fe-4S</keyword>
<dbReference type="InterPro" id="IPR045055">
    <property type="entry name" value="DNA2/NAM7-like"/>
</dbReference>
<dbReference type="GO" id="GO:0046872">
    <property type="term" value="F:metal ion binding"/>
    <property type="evidence" value="ECO:0007669"/>
    <property type="project" value="UniProtKB-UniRule"/>
</dbReference>
<dbReference type="GO" id="GO:0006281">
    <property type="term" value="P:DNA repair"/>
    <property type="evidence" value="ECO:0007669"/>
    <property type="project" value="UniProtKB-KW"/>
</dbReference>
<dbReference type="Gene3D" id="3.40.50.300">
    <property type="entry name" value="P-loop containing nucleotide triphosphate hydrolases"/>
    <property type="match status" value="2"/>
</dbReference>
<dbReference type="FunCoup" id="A0A1V8TLI9">
    <property type="interactions" value="1042"/>
</dbReference>
<dbReference type="GO" id="GO:0005634">
    <property type="term" value="C:nucleus"/>
    <property type="evidence" value="ECO:0007669"/>
    <property type="project" value="UniProtKB-SubCell"/>
</dbReference>
<dbReference type="STRING" id="1507870.A0A1V8TLI9"/>
<evidence type="ECO:0000256" key="10">
    <source>
        <dbReference type="ARBA" id="ARBA00022801"/>
    </source>
</evidence>
<dbReference type="Gene3D" id="3.90.320.10">
    <property type="match status" value="1"/>
</dbReference>
<keyword evidence="17 20" id="KW-0539">Nucleus</keyword>
<evidence type="ECO:0000256" key="15">
    <source>
        <dbReference type="ARBA" id="ARBA00023125"/>
    </source>
</evidence>
<evidence type="ECO:0000256" key="4">
    <source>
        <dbReference type="ARBA" id="ARBA00022705"/>
    </source>
</evidence>
<feature type="compositionally biased region" description="Polar residues" evidence="21">
    <location>
        <begin position="80"/>
        <end position="93"/>
    </location>
</feature>
<dbReference type="EMBL" id="NAJO01000005">
    <property type="protein sequence ID" value="OQO12226.1"/>
    <property type="molecule type" value="Genomic_DNA"/>
</dbReference>
<evidence type="ECO:0000256" key="3">
    <source>
        <dbReference type="ARBA" id="ARBA00022485"/>
    </source>
</evidence>
<dbReference type="InterPro" id="IPR011604">
    <property type="entry name" value="PDDEXK-like_dom_sf"/>
</dbReference>
<keyword evidence="26" id="KW-1185">Reference proteome</keyword>
<feature type="compositionally biased region" description="Polar residues" evidence="21">
    <location>
        <begin position="164"/>
        <end position="175"/>
    </location>
</feature>
<evidence type="ECO:0000256" key="14">
    <source>
        <dbReference type="ARBA" id="ARBA00023014"/>
    </source>
</evidence>
<dbReference type="InterPro" id="IPR041677">
    <property type="entry name" value="DNA2/NAM7_AAA_11"/>
</dbReference>
<evidence type="ECO:0000259" key="23">
    <source>
        <dbReference type="Pfam" id="PF13086"/>
    </source>
</evidence>
<evidence type="ECO:0000256" key="11">
    <source>
        <dbReference type="ARBA" id="ARBA00022806"/>
    </source>
</evidence>
<evidence type="ECO:0000313" key="25">
    <source>
        <dbReference type="EMBL" id="OQO12226.1"/>
    </source>
</evidence>
<feature type="domain" description="DNA2/NAM7 helicase-like C-terminal" evidence="24">
    <location>
        <begin position="1430"/>
        <end position="1658"/>
    </location>
</feature>
<dbReference type="Proteomes" id="UP000192596">
    <property type="component" value="Unassembled WGS sequence"/>
</dbReference>
<feature type="compositionally biased region" description="Polar residues" evidence="21">
    <location>
        <begin position="1739"/>
        <end position="1748"/>
    </location>
</feature>
<dbReference type="CDD" id="cd18041">
    <property type="entry name" value="DEXXQc_DNA2"/>
    <property type="match status" value="1"/>
</dbReference>
<keyword evidence="7 20" id="KW-0547">Nucleotide-binding</keyword>
<feature type="compositionally biased region" description="Polar residues" evidence="21">
    <location>
        <begin position="327"/>
        <end position="344"/>
    </location>
</feature>
<feature type="compositionally biased region" description="Polar residues" evidence="21">
    <location>
        <begin position="1"/>
        <end position="14"/>
    </location>
</feature>
<feature type="region of interest" description="Disordered" evidence="21">
    <location>
        <begin position="251"/>
        <end position="298"/>
    </location>
</feature>
<dbReference type="GO" id="GO:0003677">
    <property type="term" value="F:DNA binding"/>
    <property type="evidence" value="ECO:0007669"/>
    <property type="project" value="UniProtKB-UniRule"/>
</dbReference>
<name>A0A1V8TLI9_9PEZI</name>
<evidence type="ECO:0000256" key="18">
    <source>
        <dbReference type="ARBA" id="ARBA00023268"/>
    </source>
</evidence>
<keyword evidence="15 20" id="KW-0238">DNA-binding</keyword>
<dbReference type="SUPFAM" id="SSF52540">
    <property type="entry name" value="P-loop containing nucleoside triphosphate hydrolases"/>
    <property type="match status" value="1"/>
</dbReference>
<feature type="region of interest" description="Disordered" evidence="21">
    <location>
        <begin position="380"/>
        <end position="411"/>
    </location>
</feature>
<feature type="region of interest" description="Disordered" evidence="21">
    <location>
        <begin position="1709"/>
        <end position="1757"/>
    </location>
</feature>
<comment type="similarity">
    <text evidence="2 20">Belongs to the DNA2/NAM7 helicase family.</text>
</comment>
<evidence type="ECO:0000256" key="6">
    <source>
        <dbReference type="ARBA" id="ARBA00022723"/>
    </source>
</evidence>
<feature type="compositionally biased region" description="Low complexity" evidence="21">
    <location>
        <begin position="184"/>
        <end position="195"/>
    </location>
</feature>
<evidence type="ECO:0000256" key="16">
    <source>
        <dbReference type="ARBA" id="ARBA00023204"/>
    </source>
</evidence>
<dbReference type="GO" id="GO:0017108">
    <property type="term" value="F:5'-flap endonuclease activity"/>
    <property type="evidence" value="ECO:0007669"/>
    <property type="project" value="UniProtKB-UniRule"/>
</dbReference>
<evidence type="ECO:0000259" key="24">
    <source>
        <dbReference type="Pfam" id="PF13087"/>
    </source>
</evidence>
<feature type="domain" description="DNA2/NAM7 helicase helicase" evidence="23">
    <location>
        <begin position="1355"/>
        <end position="1421"/>
    </location>
</feature>
<keyword evidence="18 20" id="KW-0511">Multifunctional enzyme</keyword>
<dbReference type="InterPro" id="IPR026851">
    <property type="entry name" value="Dna2/JHS1_DEXXQ-box"/>
</dbReference>
<organism evidence="25 26">
    <name type="scientific">Cryoendolithus antarcticus</name>
    <dbReference type="NCBI Taxonomy" id="1507870"/>
    <lineage>
        <taxon>Eukaryota</taxon>
        <taxon>Fungi</taxon>
        <taxon>Dikarya</taxon>
        <taxon>Ascomycota</taxon>
        <taxon>Pezizomycotina</taxon>
        <taxon>Dothideomycetes</taxon>
        <taxon>Dothideomycetidae</taxon>
        <taxon>Cladosporiales</taxon>
        <taxon>Cladosporiaceae</taxon>
        <taxon>Cryoendolithus</taxon>
    </lineage>
</organism>
<dbReference type="InterPro" id="IPR027417">
    <property type="entry name" value="P-loop_NTPase"/>
</dbReference>
<dbReference type="PANTHER" id="PTHR10887:SF433">
    <property type="entry name" value="DNA REPLICATION ATP-DEPENDENT HELICASE_NUCLEASE DNA2"/>
    <property type="match status" value="1"/>
</dbReference>
<keyword evidence="4 20" id="KW-0235">DNA replication</keyword>
<feature type="region of interest" description="Disordered" evidence="21">
    <location>
        <begin position="1"/>
        <end position="132"/>
    </location>
</feature>
<dbReference type="GO" id="GO:0005524">
    <property type="term" value="F:ATP binding"/>
    <property type="evidence" value="ECO:0007669"/>
    <property type="project" value="UniProtKB-UniRule"/>
</dbReference>
<dbReference type="CDD" id="cd18808">
    <property type="entry name" value="SF1_C_Upf1"/>
    <property type="match status" value="1"/>
</dbReference>
<sequence length="1791" mass="193516">MSSRTKSFFEQNHNTKARPASWNKGNNIRPPLGDSTNITAPPKLSIPPTSQAKAKLQAFALVKGGDDRPRASVEAKENAAPTTSSQGNANTGESQHHARGETTTESAQQDKSSGSVAHNTPALPHAHTFPCTPGARLSLEDLIGDDEIRQPLVKEASPEEQLTWVPNSSSSNLTPNRKRKRAKSSSPSCPQSSSQRGPGLAFEGIGAGQETPEADPATDLWQRLYGSKNMAAGALKLPDLGPLAFQASPRPLETPIKSSGLRRWASTGNDWPNSKGKKRRTNEVSKLSLLQENGVGSGGRSKVAAWVEKIQGDLAQQKLTEPRLVSETIQHSSTSPLPVTGNRNADSRSCDATPTEAQHSVVPLQAQDVQIFTNVAIETSMPPPEVPQRTISAPARPVQGSESRSNPSAAGHYGAEAINAAPLHLRSKAPLPAFKRPSITRPPIVVPPPAAIVPRSMPAVMEDDFGDDMDLTNEDFEELMSQAPKHQASAPITQAIAPSAVAHLELPVEDEYGAIDDDVAAAAVAFEDDDDDEFGGDDLDEESFMAAESQATQGNRASLLPLRMDLSRTSPPKSPPLSQPGSPSSQVRATQQNHRRFVVKKVIDAEYANDRGRQCPEKVLLAEEDRSKRTVTISLRGSWYSTAVSAGHTVHLACLPGQSHRPQPALGQLLVDDADDSPLLIVHPDHMLSATIVADSFDCIRKAVLQDRIKATGETSKAMVYGSILHEIFQQALSANRWDDASLTDLVQKTLLAHIEGLWELGMQDLTLAFEDVKAKMSELSAWAKVFVAQQPGADALVKDREGEKIWMSVNKLIATEEHIWSPQYGLKGNIDATIEAAVTDDPRAPNKTHIVPFEVKTGRTTQSAAHRAQTALYTLLLSDRYDVAVKSGILYYLESSDTTRIAPPAIEIRQMVQQRNRLAAYIHSAKYPITSSQDETKGLSQEIGPSGMPPMLRASHKCGRCYAQQSCFTYHALVENGTSETAGMLDDGKKNHALIWSEAVGHLLSSAATPHTAVLKTWFTKWDSLLTFEESEMSRFRKELWTMSSKEREATGRCFGDLVVVRDVSATAAAAVSTLVDGIEGTGGKINRFTYTFAKPEGGVKKGSFTEGTQLIVGEPVVVSSEQGQWALANGYVTAVGKNRVTIAVDRKLGDARSRREDFDPASKQTFQGIMSVGADRDTAHSTMPATRYRLDKDEFSNGLATIRNNLVTLMSSHPLHTKLRNLVVLDQAPQFVAKSTSTPQSRPSQHLGTMNVDQTAAIKHVLSAQDYSLILGMPGTGKTTTIAHLIRAVLAHKKSILLTSYTHTAVDNILLKIQDIAPPGSILRLGVPAKINPQVKEFCHLANTPKSSIQEVEELYMGVSIVATTCMSTSHSLFTRRVFDICIVDEASQISLPTCLGPLLHAHRFVLVGDHFQLPPLVQNRKALEGGLDISLFRTLSEKQPESVVSLGKQYRMCAEIMALSNTLIYSGKLECGTPKVASRTLTLPSYSSGVPTLHPLGSTCARLYNTQACWLESLVSPSSKVRFANTDSLGALAQESTSNTSAIATKTLSNALESRVAISLVSAFLACGLPAKEIGIITPFRSQVSLIRRELGVAGLAGVDVDSADRFQGRDKEVIILSFVRSNPQNEVGELLRDWRRINVALTRARSKLVIIGSRRTLGADKLLNKLIGLVEEQQGCVDLPVEVGDEGVVCCGAINIGGSAVSAVTPKPTAGPRLSQRSPSKRSPLRSTPVKVLRASQSAGNRTVSRGGKVGQVRTPGKVVRGVKGKLGRLREEVAWDIFEDLTGEDF</sequence>
<evidence type="ECO:0000256" key="21">
    <source>
        <dbReference type="SAM" id="MobiDB-lite"/>
    </source>
</evidence>
<evidence type="ECO:0000256" key="20">
    <source>
        <dbReference type="RuleBase" id="RU367041"/>
    </source>
</evidence>
<feature type="region of interest" description="Disordered" evidence="21">
    <location>
        <begin position="321"/>
        <end position="360"/>
    </location>
</feature>
<feature type="domain" description="DNA replication factor Dna2 N-terminal" evidence="22">
    <location>
        <begin position="625"/>
        <end position="837"/>
    </location>
</feature>
<dbReference type="PANTHER" id="PTHR10887">
    <property type="entry name" value="DNA2/NAM7 HELICASE FAMILY"/>
    <property type="match status" value="1"/>
</dbReference>
<keyword evidence="12 20" id="KW-0067">ATP-binding</keyword>
<reference evidence="26" key="1">
    <citation type="submission" date="2017-03" db="EMBL/GenBank/DDBJ databases">
        <title>Genomes of endolithic fungi from Antarctica.</title>
        <authorList>
            <person name="Coleine C."/>
            <person name="Masonjones S."/>
            <person name="Stajich J.E."/>
        </authorList>
    </citation>
    <scope>NUCLEOTIDE SEQUENCE [LARGE SCALE GENOMIC DNA]</scope>
    <source>
        <strain evidence="26">CCFEE 5527</strain>
    </source>
</reference>
<dbReference type="GO" id="GO:0016887">
    <property type="term" value="F:ATP hydrolysis activity"/>
    <property type="evidence" value="ECO:0007669"/>
    <property type="project" value="RHEA"/>
</dbReference>
<dbReference type="FunFam" id="3.40.50.300:FF:000789">
    <property type="entry name" value="DNA replication ATP-dependent helicase/nuclease DNA2"/>
    <property type="match status" value="1"/>
</dbReference>
<feature type="compositionally biased region" description="Polar residues" evidence="21">
    <location>
        <begin position="103"/>
        <end position="118"/>
    </location>
</feature>
<evidence type="ECO:0000256" key="13">
    <source>
        <dbReference type="ARBA" id="ARBA00023004"/>
    </source>
</evidence>
<evidence type="ECO:0000256" key="2">
    <source>
        <dbReference type="ARBA" id="ARBA00007913"/>
    </source>
</evidence>
<accession>A0A1V8TLI9</accession>
<dbReference type="GO" id="GO:0005694">
    <property type="term" value="C:chromosome"/>
    <property type="evidence" value="ECO:0007669"/>
    <property type="project" value="UniProtKB-SubCell"/>
</dbReference>
<dbReference type="CDD" id="cd22318">
    <property type="entry name" value="DNA2_N-like"/>
    <property type="match status" value="1"/>
</dbReference>
<keyword evidence="8" id="KW-0255">Endonuclease</keyword>